<dbReference type="PANTHER" id="PTHR46481">
    <property type="entry name" value="ZINC FINGER BED DOMAIN-CONTAINING PROTEIN 4"/>
    <property type="match status" value="1"/>
</dbReference>
<evidence type="ECO:0000313" key="3">
    <source>
        <dbReference type="Proteomes" id="UP001174136"/>
    </source>
</evidence>
<name>A0AA47NRA8_MERPO</name>
<sequence>MPSPYHPANQSCCSWTGHANQLINITCSTCSLISEMASAGPEAELGDLIPKKNSTSVICEYFGFEAADVHQKHVLCKTCRANVATSGGNTTNLYRHLKHHHRHSGEKSSGKDTQAHSSQQTTITASFASVTPYDKSSRRHREITTAITQHIAKDMVSINTVTKDGFKNLLCTLDRRYAIPSRTYFSQVAIPQLYAECKEKVETKLRNVEYYATTTDMWSSRTTEPYLSLTLHFVNDNFELKSRCLQTAYFPTDHTGENIALGLRECLSSWGLKEEDQTCITTDNATNLIKAMELNQWTRLQCFGHRLHLAIENAVKDDTRLEKEDCTEKGTARITFTRALTDKCPTRWGSRQNMIGRVLEQSKALSQTRRCITWSPHVHMDTDVLESINNALAPLQEFTDALSGEAYVSVSYLKPVLHLLRTSTLAESDEDTNLTKEIQTRALGYIEDKYSDPATQELLDITSFLDPRFKTDYISAENVPDIKERVKIEMEQVARKVTCPLSLCNLVTQSATSIQVIFFLHCHFLTFT</sequence>
<dbReference type="SUPFAM" id="SSF53098">
    <property type="entry name" value="Ribonuclease H-like"/>
    <property type="match status" value="1"/>
</dbReference>
<evidence type="ECO:0000256" key="1">
    <source>
        <dbReference type="SAM" id="MobiDB-lite"/>
    </source>
</evidence>
<dbReference type="InterPro" id="IPR036236">
    <property type="entry name" value="Znf_C2H2_sf"/>
</dbReference>
<feature type="compositionally biased region" description="Basic and acidic residues" evidence="1">
    <location>
        <begin position="105"/>
        <end position="114"/>
    </location>
</feature>
<gene>
    <name evidence="2" type="primary">ZBED1_202</name>
    <name evidence="2" type="ORF">N1851_030942</name>
</gene>
<dbReference type="EMBL" id="JAOPHQ010005982">
    <property type="protein sequence ID" value="KAK0133522.1"/>
    <property type="molecule type" value="Genomic_DNA"/>
</dbReference>
<protein>
    <submittedName>
        <fullName evidence="2">Zinc finger BED domain-containing protein 1</fullName>
    </submittedName>
</protein>
<comment type="caution">
    <text evidence="2">The sequence shown here is derived from an EMBL/GenBank/DDBJ whole genome shotgun (WGS) entry which is preliminary data.</text>
</comment>
<dbReference type="InterPro" id="IPR052035">
    <property type="entry name" value="ZnF_BED_domain_contain"/>
</dbReference>
<evidence type="ECO:0000313" key="2">
    <source>
        <dbReference type="EMBL" id="KAK0133522.1"/>
    </source>
</evidence>
<feature type="region of interest" description="Disordered" evidence="1">
    <location>
        <begin position="97"/>
        <end position="121"/>
    </location>
</feature>
<proteinExistence type="predicted"/>
<dbReference type="InterPro" id="IPR012337">
    <property type="entry name" value="RNaseH-like_sf"/>
</dbReference>
<dbReference type="SUPFAM" id="SSF140996">
    <property type="entry name" value="Hermes dimerisation domain"/>
    <property type="match status" value="1"/>
</dbReference>
<dbReference type="SUPFAM" id="SSF57667">
    <property type="entry name" value="beta-beta-alpha zinc fingers"/>
    <property type="match status" value="1"/>
</dbReference>
<organism evidence="2 3">
    <name type="scientific">Merluccius polli</name>
    <name type="common">Benguela hake</name>
    <name type="synonym">Merluccius cadenati</name>
    <dbReference type="NCBI Taxonomy" id="89951"/>
    <lineage>
        <taxon>Eukaryota</taxon>
        <taxon>Metazoa</taxon>
        <taxon>Chordata</taxon>
        <taxon>Craniata</taxon>
        <taxon>Vertebrata</taxon>
        <taxon>Euteleostomi</taxon>
        <taxon>Actinopterygii</taxon>
        <taxon>Neopterygii</taxon>
        <taxon>Teleostei</taxon>
        <taxon>Neoteleostei</taxon>
        <taxon>Acanthomorphata</taxon>
        <taxon>Zeiogadaria</taxon>
        <taxon>Gadariae</taxon>
        <taxon>Gadiformes</taxon>
        <taxon>Gadoidei</taxon>
        <taxon>Merlucciidae</taxon>
        <taxon>Merluccius</taxon>
    </lineage>
</organism>
<keyword evidence="3" id="KW-1185">Reference proteome</keyword>
<dbReference type="PANTHER" id="PTHR46481:SF9">
    <property type="entry name" value="ZINC FINGER BED DOMAIN-CONTAINING PROTEIN 1-LIKE"/>
    <property type="match status" value="1"/>
</dbReference>
<dbReference type="AlphaFoldDB" id="A0AA47NRA8"/>
<dbReference type="Proteomes" id="UP001174136">
    <property type="component" value="Unassembled WGS sequence"/>
</dbReference>
<dbReference type="SMART" id="SM00614">
    <property type="entry name" value="ZnF_BED"/>
    <property type="match status" value="1"/>
</dbReference>
<accession>A0AA47NRA8</accession>
<reference evidence="2" key="1">
    <citation type="journal article" date="2023" name="Front. Mar. Sci.">
        <title>A new Merluccius polli reference genome to investigate the effects of global change in West African waters.</title>
        <authorList>
            <person name="Mateo J.L."/>
            <person name="Blanco-Fernandez C."/>
            <person name="Garcia-Vazquez E."/>
            <person name="Machado-Schiaffino G."/>
        </authorList>
    </citation>
    <scope>NUCLEOTIDE SEQUENCE</scope>
    <source>
        <strain evidence="2">C29</strain>
        <tissue evidence="2">Fin</tissue>
    </source>
</reference>